<dbReference type="OrthoDB" id="4807076at2"/>
<evidence type="ECO:0000256" key="3">
    <source>
        <dbReference type="ARBA" id="ARBA00023163"/>
    </source>
</evidence>
<dbReference type="GO" id="GO:0003700">
    <property type="term" value="F:DNA-binding transcription factor activity"/>
    <property type="evidence" value="ECO:0007669"/>
    <property type="project" value="InterPro"/>
</dbReference>
<dbReference type="PANTHER" id="PTHR33164:SF64">
    <property type="entry name" value="TRANSCRIPTIONAL REGULATOR SLYA"/>
    <property type="match status" value="1"/>
</dbReference>
<dbReference type="SMART" id="SM00347">
    <property type="entry name" value="HTH_MARR"/>
    <property type="match status" value="1"/>
</dbReference>
<dbReference type="PROSITE" id="PS50995">
    <property type="entry name" value="HTH_MARR_2"/>
    <property type="match status" value="1"/>
</dbReference>
<evidence type="ECO:0000313" key="5">
    <source>
        <dbReference type="EMBL" id="RZU16132.1"/>
    </source>
</evidence>
<evidence type="ECO:0000259" key="4">
    <source>
        <dbReference type="PROSITE" id="PS50995"/>
    </source>
</evidence>
<dbReference type="EMBL" id="SHKR01000012">
    <property type="protein sequence ID" value="RZU16132.1"/>
    <property type="molecule type" value="Genomic_DNA"/>
</dbReference>
<dbReference type="Proteomes" id="UP000292027">
    <property type="component" value="Unassembled WGS sequence"/>
</dbReference>
<dbReference type="RefSeq" id="WP_130445067.1">
    <property type="nucleotide sequence ID" value="NZ_SHKR01000012.1"/>
</dbReference>
<evidence type="ECO:0000256" key="2">
    <source>
        <dbReference type="ARBA" id="ARBA00023125"/>
    </source>
</evidence>
<reference evidence="5 6" key="1">
    <citation type="journal article" date="2015" name="Stand. Genomic Sci.">
        <title>Genomic Encyclopedia of Bacterial and Archaeal Type Strains, Phase III: the genomes of soil and plant-associated and newly described type strains.</title>
        <authorList>
            <person name="Whitman W.B."/>
            <person name="Woyke T."/>
            <person name="Klenk H.P."/>
            <person name="Zhou Y."/>
            <person name="Lilburn T.G."/>
            <person name="Beck B.J."/>
            <person name="De Vos P."/>
            <person name="Vandamme P."/>
            <person name="Eisen J.A."/>
            <person name="Garrity G."/>
            <person name="Hugenholtz P."/>
            <person name="Kyrpides N.C."/>
        </authorList>
    </citation>
    <scope>NUCLEOTIDE SEQUENCE [LARGE SCALE GENOMIC DNA]</scope>
    <source>
        <strain evidence="5 6">VKM Ac-2540</strain>
    </source>
</reference>
<dbReference type="Pfam" id="PF12802">
    <property type="entry name" value="MarR_2"/>
    <property type="match status" value="1"/>
</dbReference>
<keyword evidence="2" id="KW-0238">DNA-binding</keyword>
<proteinExistence type="predicted"/>
<feature type="domain" description="HTH marR-type" evidence="4">
    <location>
        <begin position="5"/>
        <end position="133"/>
    </location>
</feature>
<evidence type="ECO:0000313" key="6">
    <source>
        <dbReference type="Proteomes" id="UP000292027"/>
    </source>
</evidence>
<dbReference type="InterPro" id="IPR000835">
    <property type="entry name" value="HTH_MarR-typ"/>
</dbReference>
<accession>A0A4Q7WZX0</accession>
<organism evidence="5 6">
    <name type="scientific">Kribbella rubisoli</name>
    <dbReference type="NCBI Taxonomy" id="3075929"/>
    <lineage>
        <taxon>Bacteria</taxon>
        <taxon>Bacillati</taxon>
        <taxon>Actinomycetota</taxon>
        <taxon>Actinomycetes</taxon>
        <taxon>Propionibacteriales</taxon>
        <taxon>Kribbellaceae</taxon>
        <taxon>Kribbella</taxon>
    </lineage>
</organism>
<dbReference type="SUPFAM" id="SSF46785">
    <property type="entry name" value="Winged helix' DNA-binding domain"/>
    <property type="match status" value="1"/>
</dbReference>
<dbReference type="GO" id="GO:0006950">
    <property type="term" value="P:response to stress"/>
    <property type="evidence" value="ECO:0007669"/>
    <property type="project" value="TreeGrafter"/>
</dbReference>
<dbReference type="AlphaFoldDB" id="A0A4Q7WZX0"/>
<dbReference type="InterPro" id="IPR036388">
    <property type="entry name" value="WH-like_DNA-bd_sf"/>
</dbReference>
<dbReference type="PRINTS" id="PR00598">
    <property type="entry name" value="HTHMARR"/>
</dbReference>
<dbReference type="Gene3D" id="1.10.10.10">
    <property type="entry name" value="Winged helix-like DNA-binding domain superfamily/Winged helix DNA-binding domain"/>
    <property type="match status" value="1"/>
</dbReference>
<dbReference type="PANTHER" id="PTHR33164">
    <property type="entry name" value="TRANSCRIPTIONAL REGULATOR, MARR FAMILY"/>
    <property type="match status" value="1"/>
</dbReference>
<dbReference type="InterPro" id="IPR039422">
    <property type="entry name" value="MarR/SlyA-like"/>
</dbReference>
<keyword evidence="1" id="KW-0805">Transcription regulation</keyword>
<keyword evidence="6" id="KW-1185">Reference proteome</keyword>
<evidence type="ECO:0000256" key="1">
    <source>
        <dbReference type="ARBA" id="ARBA00023015"/>
    </source>
</evidence>
<keyword evidence="3" id="KW-0804">Transcription</keyword>
<name>A0A4Q7WZX0_9ACTN</name>
<comment type="caution">
    <text evidence="5">The sequence shown here is derived from an EMBL/GenBank/DDBJ whole genome shotgun (WGS) entry which is preliminary data.</text>
</comment>
<dbReference type="InterPro" id="IPR036390">
    <property type="entry name" value="WH_DNA-bd_sf"/>
</dbReference>
<sequence>MPGPRLVLTSLVTQVARGVRTALDQRFGELGLTSQQAGVLLHVSGGTTSPRKLADLLGTDTAGMTRLVDRLVEKGYLDRLPAADDRRTITVALTSAGRELVPAIKPIFDEVADAITADIPAEALPGVLKALEAMRAAVRIS</sequence>
<gene>
    <name evidence="5" type="ORF">EV645_3680</name>
</gene>
<dbReference type="GO" id="GO:0003677">
    <property type="term" value="F:DNA binding"/>
    <property type="evidence" value="ECO:0007669"/>
    <property type="project" value="UniProtKB-KW"/>
</dbReference>
<protein>
    <submittedName>
        <fullName evidence="5">MarR family transcriptional regulator</fullName>
    </submittedName>
</protein>